<dbReference type="AlphaFoldDB" id="A0A923EN20"/>
<feature type="transmembrane region" description="Helical" evidence="1">
    <location>
        <begin position="12"/>
        <end position="32"/>
    </location>
</feature>
<dbReference type="EMBL" id="JACLQZ010000007">
    <property type="protein sequence ID" value="MBC2873441.1"/>
    <property type="molecule type" value="Genomic_DNA"/>
</dbReference>
<dbReference type="Proteomes" id="UP000629923">
    <property type="component" value="Unassembled WGS sequence"/>
</dbReference>
<keyword evidence="1" id="KW-1133">Transmembrane helix</keyword>
<protein>
    <submittedName>
        <fullName evidence="2">Uncharacterized protein</fullName>
    </submittedName>
</protein>
<keyword evidence="1" id="KW-0472">Membrane</keyword>
<organism evidence="2 3">
    <name type="scientific">Klebsiella pneumoniae</name>
    <dbReference type="NCBI Taxonomy" id="573"/>
    <lineage>
        <taxon>Bacteria</taxon>
        <taxon>Pseudomonadati</taxon>
        <taxon>Pseudomonadota</taxon>
        <taxon>Gammaproteobacteria</taxon>
        <taxon>Enterobacterales</taxon>
        <taxon>Enterobacteriaceae</taxon>
        <taxon>Klebsiella/Raoultella group</taxon>
        <taxon>Klebsiella</taxon>
        <taxon>Klebsiella pneumoniae complex</taxon>
    </lineage>
</organism>
<evidence type="ECO:0000313" key="3">
    <source>
        <dbReference type="Proteomes" id="UP000629923"/>
    </source>
</evidence>
<sequence length="67" mass="6983">MATDKGKETRKMMLYVGGAAAVVALLGGYWLFGSSDESATGGSQVKARGWKGKLAGKKLMIPNTTSC</sequence>
<evidence type="ECO:0000313" key="2">
    <source>
        <dbReference type="EMBL" id="MBC2873441.1"/>
    </source>
</evidence>
<name>A0A923EN20_KLEPN</name>
<keyword evidence="1" id="KW-0812">Transmembrane</keyword>
<proteinExistence type="predicted"/>
<gene>
    <name evidence="2" type="ORF">H7U18_28175</name>
</gene>
<comment type="caution">
    <text evidence="2">The sequence shown here is derived from an EMBL/GenBank/DDBJ whole genome shotgun (WGS) entry which is preliminary data.</text>
</comment>
<reference evidence="2" key="1">
    <citation type="submission" date="2020-08" db="EMBL/GenBank/DDBJ databases">
        <title>Tigecycline and colistin resistance in Klebsiella pneumoniae.</title>
        <authorList>
            <person name="Ramesh N."/>
            <person name="Shanthini T."/>
            <person name="Prasanth M."/>
            <person name="Senthilkumar N."/>
            <person name="Meesala Krishna M."/>
            <person name="Guruswami G."/>
        </authorList>
    </citation>
    <scope>NUCLEOTIDE SEQUENCE</scope>
    <source>
        <strain evidence="2">SHM 84C</strain>
    </source>
</reference>
<accession>A0A923EN20</accession>
<evidence type="ECO:0000256" key="1">
    <source>
        <dbReference type="SAM" id="Phobius"/>
    </source>
</evidence>